<dbReference type="CDD" id="cd04301">
    <property type="entry name" value="NAT_SF"/>
    <property type="match status" value="1"/>
</dbReference>
<dbReference type="OrthoDB" id="275336at2"/>
<dbReference type="EMBL" id="SOZD01000001">
    <property type="protein sequence ID" value="TFF27282.1"/>
    <property type="molecule type" value="Genomic_DNA"/>
</dbReference>
<dbReference type="Gene3D" id="3.40.630.30">
    <property type="match status" value="1"/>
</dbReference>
<accession>A0A4Y8RU46</accession>
<sequence length="205" mass="22791">MSLPDGFTDIPPGKLAAIATILERRTPPDDAPFASTGKDDWRFERAERPDLAWYCELLRRVGSNHLWYQRLIQEPEAIAAKIGDPATVIHALFADGKAEGIAELDCTEPARPELVYFGVTPELAGSGAAHFMMERLIAFAFARPIELLWLHTNTNDHPRAMGFYRRAGFVPVRQMLELADDPRLTGLFAPETAPQLPIFPGPGRD</sequence>
<dbReference type="PROSITE" id="PS51186">
    <property type="entry name" value="GNAT"/>
    <property type="match status" value="1"/>
</dbReference>
<dbReference type="InterPro" id="IPR016181">
    <property type="entry name" value="Acyl_CoA_acyltransferase"/>
</dbReference>
<reference evidence="2 3" key="1">
    <citation type="submission" date="2019-03" db="EMBL/GenBank/DDBJ databases">
        <title>Jiella endophytica sp. nov., a novel endophytic bacterium isolated from root of Ficus microcarpa Linn. f.</title>
        <authorList>
            <person name="Tuo L."/>
        </authorList>
    </citation>
    <scope>NUCLEOTIDE SEQUENCE [LARGE SCALE GENOMIC DNA]</scope>
    <source>
        <strain evidence="2 3">CBS5Q-3</strain>
    </source>
</reference>
<comment type="caution">
    <text evidence="2">The sequence shown here is derived from an EMBL/GenBank/DDBJ whole genome shotgun (WGS) entry which is preliminary data.</text>
</comment>
<feature type="domain" description="N-acetyltransferase" evidence="1">
    <location>
        <begin position="41"/>
        <end position="194"/>
    </location>
</feature>
<dbReference type="Pfam" id="PF00583">
    <property type="entry name" value="Acetyltransf_1"/>
    <property type="match status" value="1"/>
</dbReference>
<keyword evidence="2" id="KW-0808">Transferase</keyword>
<keyword evidence="3" id="KW-1185">Reference proteome</keyword>
<organism evidence="2 3">
    <name type="scientific">Jiella endophytica</name>
    <dbReference type="NCBI Taxonomy" id="2558362"/>
    <lineage>
        <taxon>Bacteria</taxon>
        <taxon>Pseudomonadati</taxon>
        <taxon>Pseudomonadota</taxon>
        <taxon>Alphaproteobacteria</taxon>
        <taxon>Hyphomicrobiales</taxon>
        <taxon>Aurantimonadaceae</taxon>
        <taxon>Jiella</taxon>
    </lineage>
</organism>
<name>A0A4Y8RU46_9HYPH</name>
<dbReference type="AlphaFoldDB" id="A0A4Y8RU46"/>
<dbReference type="RefSeq" id="WP_134759747.1">
    <property type="nucleotide sequence ID" value="NZ_SOZD01000001.1"/>
</dbReference>
<proteinExistence type="predicted"/>
<evidence type="ECO:0000313" key="3">
    <source>
        <dbReference type="Proteomes" id="UP000298179"/>
    </source>
</evidence>
<gene>
    <name evidence="2" type="ORF">E3C22_02070</name>
</gene>
<dbReference type="SUPFAM" id="SSF55729">
    <property type="entry name" value="Acyl-CoA N-acyltransferases (Nat)"/>
    <property type="match status" value="1"/>
</dbReference>
<dbReference type="GO" id="GO:0016747">
    <property type="term" value="F:acyltransferase activity, transferring groups other than amino-acyl groups"/>
    <property type="evidence" value="ECO:0007669"/>
    <property type="project" value="InterPro"/>
</dbReference>
<dbReference type="InterPro" id="IPR000182">
    <property type="entry name" value="GNAT_dom"/>
</dbReference>
<evidence type="ECO:0000259" key="1">
    <source>
        <dbReference type="PROSITE" id="PS51186"/>
    </source>
</evidence>
<dbReference type="Proteomes" id="UP000298179">
    <property type="component" value="Unassembled WGS sequence"/>
</dbReference>
<evidence type="ECO:0000313" key="2">
    <source>
        <dbReference type="EMBL" id="TFF27282.1"/>
    </source>
</evidence>
<protein>
    <submittedName>
        <fullName evidence="2">GNAT family N-acetyltransferase</fullName>
    </submittedName>
</protein>